<accession>A0A445IZT0</accession>
<dbReference type="AlphaFoldDB" id="A0A445IZT0"/>
<comment type="caution">
    <text evidence="2">The sequence shown here is derived from an EMBL/GenBank/DDBJ whole genome shotgun (WGS) entry which is preliminary data.</text>
</comment>
<name>A0A445IZT0_GLYSO</name>
<keyword evidence="3" id="KW-1185">Reference proteome</keyword>
<evidence type="ECO:0000313" key="3">
    <source>
        <dbReference type="Proteomes" id="UP000289340"/>
    </source>
</evidence>
<evidence type="ECO:0000256" key="1">
    <source>
        <dbReference type="SAM" id="MobiDB-lite"/>
    </source>
</evidence>
<gene>
    <name evidence="2" type="ORF">D0Y65_023856</name>
</gene>
<dbReference type="PANTHER" id="PTHR36746:SF2">
    <property type="match status" value="1"/>
</dbReference>
<organism evidence="2 3">
    <name type="scientific">Glycine soja</name>
    <name type="common">Wild soybean</name>
    <dbReference type="NCBI Taxonomy" id="3848"/>
    <lineage>
        <taxon>Eukaryota</taxon>
        <taxon>Viridiplantae</taxon>
        <taxon>Streptophyta</taxon>
        <taxon>Embryophyta</taxon>
        <taxon>Tracheophyta</taxon>
        <taxon>Spermatophyta</taxon>
        <taxon>Magnoliopsida</taxon>
        <taxon>eudicotyledons</taxon>
        <taxon>Gunneridae</taxon>
        <taxon>Pentapetalae</taxon>
        <taxon>rosids</taxon>
        <taxon>fabids</taxon>
        <taxon>Fabales</taxon>
        <taxon>Fabaceae</taxon>
        <taxon>Papilionoideae</taxon>
        <taxon>50 kb inversion clade</taxon>
        <taxon>NPAAA clade</taxon>
        <taxon>indigoferoid/millettioid clade</taxon>
        <taxon>Phaseoleae</taxon>
        <taxon>Glycine</taxon>
        <taxon>Glycine subgen. Soja</taxon>
    </lineage>
</organism>
<dbReference type="Proteomes" id="UP000289340">
    <property type="component" value="Chromosome 9"/>
</dbReference>
<feature type="compositionally biased region" description="Polar residues" evidence="1">
    <location>
        <begin position="38"/>
        <end position="51"/>
    </location>
</feature>
<feature type="region of interest" description="Disordered" evidence="1">
    <location>
        <begin position="1"/>
        <end position="61"/>
    </location>
</feature>
<dbReference type="PANTHER" id="PTHR36746">
    <property type="entry name" value="BNAC04G51760D PROTEIN"/>
    <property type="match status" value="1"/>
</dbReference>
<dbReference type="EMBL" id="QZWG01000009">
    <property type="protein sequence ID" value="RZB91628.1"/>
    <property type="molecule type" value="Genomic_DNA"/>
</dbReference>
<protein>
    <submittedName>
        <fullName evidence="2">Uncharacterized protein</fullName>
    </submittedName>
</protein>
<feature type="compositionally biased region" description="Low complexity" evidence="1">
    <location>
        <begin position="1"/>
        <end position="17"/>
    </location>
</feature>
<reference evidence="2 3" key="1">
    <citation type="submission" date="2018-09" db="EMBL/GenBank/DDBJ databases">
        <title>A high-quality reference genome of wild soybean provides a powerful tool to mine soybean genomes.</title>
        <authorList>
            <person name="Xie M."/>
            <person name="Chung C.Y.L."/>
            <person name="Li M.-W."/>
            <person name="Wong F.-L."/>
            <person name="Chan T.-F."/>
            <person name="Lam H.-M."/>
        </authorList>
    </citation>
    <scope>NUCLEOTIDE SEQUENCE [LARGE SCALE GENOMIC DNA]</scope>
    <source>
        <strain evidence="3">cv. W05</strain>
        <tissue evidence="2">Hypocotyl of etiolated seedlings</tissue>
    </source>
</reference>
<evidence type="ECO:0000313" key="2">
    <source>
        <dbReference type="EMBL" id="RZB91628.1"/>
    </source>
</evidence>
<proteinExistence type="predicted"/>
<sequence length="132" mass="14859">MGNKSSSTSKAQYSSNSQGEKVASTQLQYVAAPHPRKISTNNPKDVSQTQQHGKKPLGNDEAFTTYIKDARVKMKSKSNIGVHHEDRNNVIPVDVANETNKEYEKDHFSDFIQNARKKLRTVTRRSSSIRRG</sequence>